<proteinExistence type="predicted"/>
<evidence type="ECO:0000313" key="3">
    <source>
        <dbReference type="Proteomes" id="UP000193642"/>
    </source>
</evidence>
<sequence length="224" mass="24858">MCRKYGQRELNELLVYILSAVLLLGPVYAAIDAFYQRRTHAFASVHRKWSASMIASIPTILARSIRLSILYSVSYHILFTLLLRRPLYSFFASTVSIFTETVTRNPIVSIPLFSLPSLLELILTTWYIILLWETLYTSLETTYSLPLSHTPTLPLILPPLKSSLSETTPRQPTKPPSYSSTSPESQLALKAAHSATTSSTTCPTLKAGTNSPQPHTQAGSKAKT</sequence>
<evidence type="ECO:0000313" key="2">
    <source>
        <dbReference type="EMBL" id="ORY40493.1"/>
    </source>
</evidence>
<dbReference type="Proteomes" id="UP000193642">
    <property type="component" value="Unassembled WGS sequence"/>
</dbReference>
<organism evidence="2 3">
    <name type="scientific">Rhizoclosmatium globosum</name>
    <dbReference type="NCBI Taxonomy" id="329046"/>
    <lineage>
        <taxon>Eukaryota</taxon>
        <taxon>Fungi</taxon>
        <taxon>Fungi incertae sedis</taxon>
        <taxon>Chytridiomycota</taxon>
        <taxon>Chytridiomycota incertae sedis</taxon>
        <taxon>Chytridiomycetes</taxon>
        <taxon>Chytridiales</taxon>
        <taxon>Chytriomycetaceae</taxon>
        <taxon>Rhizoclosmatium</taxon>
    </lineage>
</organism>
<gene>
    <name evidence="2" type="ORF">BCR33DRAFT_367082</name>
</gene>
<reference evidence="2 3" key="1">
    <citation type="submission" date="2016-07" db="EMBL/GenBank/DDBJ databases">
        <title>Pervasive Adenine N6-methylation of Active Genes in Fungi.</title>
        <authorList>
            <consortium name="DOE Joint Genome Institute"/>
            <person name="Mondo S.J."/>
            <person name="Dannebaum R.O."/>
            <person name="Kuo R.C."/>
            <person name="Labutti K."/>
            <person name="Haridas S."/>
            <person name="Kuo A."/>
            <person name="Salamov A."/>
            <person name="Ahrendt S.R."/>
            <person name="Lipzen A."/>
            <person name="Sullivan W."/>
            <person name="Andreopoulos W.B."/>
            <person name="Clum A."/>
            <person name="Lindquist E."/>
            <person name="Daum C."/>
            <person name="Ramamoorthy G.K."/>
            <person name="Gryganskyi A."/>
            <person name="Culley D."/>
            <person name="Magnuson J.K."/>
            <person name="James T.Y."/>
            <person name="O'Malley M.A."/>
            <person name="Stajich J.E."/>
            <person name="Spatafora J.W."/>
            <person name="Visel A."/>
            <person name="Grigoriev I.V."/>
        </authorList>
    </citation>
    <scope>NUCLEOTIDE SEQUENCE [LARGE SCALE GENOMIC DNA]</scope>
    <source>
        <strain evidence="2 3">JEL800</strain>
    </source>
</reference>
<protein>
    <submittedName>
        <fullName evidence="2">Uncharacterized protein</fullName>
    </submittedName>
</protein>
<evidence type="ECO:0000256" key="1">
    <source>
        <dbReference type="SAM" id="MobiDB-lite"/>
    </source>
</evidence>
<dbReference type="AlphaFoldDB" id="A0A1Y2C0C2"/>
<keyword evidence="3" id="KW-1185">Reference proteome</keyword>
<dbReference type="EMBL" id="MCGO01000035">
    <property type="protein sequence ID" value="ORY40493.1"/>
    <property type="molecule type" value="Genomic_DNA"/>
</dbReference>
<feature type="region of interest" description="Disordered" evidence="1">
    <location>
        <begin position="164"/>
        <end position="224"/>
    </location>
</feature>
<dbReference type="Pfam" id="PF09531">
    <property type="entry name" value="Ndc1_Nup"/>
    <property type="match status" value="1"/>
</dbReference>
<name>A0A1Y2C0C2_9FUNG</name>
<feature type="compositionally biased region" description="Low complexity" evidence="1">
    <location>
        <begin position="176"/>
        <end position="207"/>
    </location>
</feature>
<accession>A0A1Y2C0C2</accession>
<comment type="caution">
    <text evidence="2">The sequence shown here is derived from an EMBL/GenBank/DDBJ whole genome shotgun (WGS) entry which is preliminary data.</text>
</comment>
<dbReference type="InterPro" id="IPR019049">
    <property type="entry name" value="Nucleoporin_prot_Ndc1/Nup"/>
</dbReference>
<feature type="compositionally biased region" description="Polar residues" evidence="1">
    <location>
        <begin position="208"/>
        <end position="224"/>
    </location>
</feature>